<dbReference type="PROSITE" id="PS50119">
    <property type="entry name" value="ZF_BBOX"/>
    <property type="match status" value="1"/>
</dbReference>
<dbReference type="EMBL" id="JAGYWB010000016">
    <property type="protein sequence ID" value="KAI0495747.1"/>
    <property type="molecule type" value="Genomic_DNA"/>
</dbReference>
<feature type="region of interest" description="Disordered" evidence="9">
    <location>
        <begin position="343"/>
        <end position="368"/>
    </location>
</feature>
<evidence type="ECO:0000256" key="4">
    <source>
        <dbReference type="ARBA" id="ARBA00022771"/>
    </source>
</evidence>
<dbReference type="PANTHER" id="PTHR31874:SF1">
    <property type="entry name" value="ZINC FINGER PROTEIN CONSTANS-LIKE 6"/>
    <property type="match status" value="1"/>
</dbReference>
<dbReference type="GO" id="GO:0008270">
    <property type="term" value="F:zinc ion binding"/>
    <property type="evidence" value="ECO:0007669"/>
    <property type="project" value="UniProtKB-KW"/>
</dbReference>
<dbReference type="SMART" id="SM00336">
    <property type="entry name" value="BBOX"/>
    <property type="match status" value="1"/>
</dbReference>
<dbReference type="AlphaFoldDB" id="A0A8T3AHG1"/>
<dbReference type="PANTHER" id="PTHR31874">
    <property type="entry name" value="CCT MOTIF FAMILY PROTEIN, EXPRESSED"/>
    <property type="match status" value="1"/>
</dbReference>
<evidence type="ECO:0000313" key="13">
    <source>
        <dbReference type="Proteomes" id="UP000829196"/>
    </source>
</evidence>
<evidence type="ECO:0000256" key="9">
    <source>
        <dbReference type="SAM" id="MobiDB-lite"/>
    </source>
</evidence>
<evidence type="ECO:0000259" key="11">
    <source>
        <dbReference type="PROSITE" id="PS51017"/>
    </source>
</evidence>
<evidence type="ECO:0000256" key="5">
    <source>
        <dbReference type="ARBA" id="ARBA00022833"/>
    </source>
</evidence>
<feature type="domain" description="B box-type" evidence="10">
    <location>
        <begin position="18"/>
        <end position="65"/>
    </location>
</feature>
<keyword evidence="13" id="KW-1185">Reference proteome</keyword>
<sequence length="368" mass="40941">MDERDRKHRSAANAVGGSTARACDGCLRRRARWYCGADDAFLCQACDSSVHSANSLARRHQRLRLHTASSFSSSPSPSPSPTPPPITWRKRKARTPRGYHQPKSVKPEPLVPDLEKEEEELEMQLMCCVPVLDPLFNDFSSASLEAKPISGCGLDAGPGGPSIEIDMENLDVECLLGVGIDDVHESSLYIDGFTAVDEEDLSRIKMEFEYDAMGDEMELCHEAQGVVVVAVEERKERELCEGVVKKMGLRLDYDAVIDAWSRSGCSSPWSGGDRPQLDSDGYFPSITGLSQAGGASWSRGRWAASGGEEREARVTRYREKRRTRLFSKKIRYEVRKLNAEKRPRMKGRFVKRTTLSAASPGQAPYSQY</sequence>
<evidence type="ECO:0000256" key="6">
    <source>
        <dbReference type="ARBA" id="ARBA00023242"/>
    </source>
</evidence>
<dbReference type="GO" id="GO:0005634">
    <property type="term" value="C:nucleus"/>
    <property type="evidence" value="ECO:0007669"/>
    <property type="project" value="UniProtKB-SubCell"/>
</dbReference>
<dbReference type="Pfam" id="PF06203">
    <property type="entry name" value="CCT"/>
    <property type="match status" value="1"/>
</dbReference>
<accession>A0A8T3AHG1</accession>
<dbReference type="SMR" id="A0A8T3AHG1"/>
<protein>
    <submittedName>
        <fullName evidence="12">Uncharacterized protein</fullName>
    </submittedName>
</protein>
<dbReference type="InterPro" id="IPR000315">
    <property type="entry name" value="Znf_B-box"/>
</dbReference>
<evidence type="ECO:0000256" key="2">
    <source>
        <dbReference type="ARBA" id="ARBA00010024"/>
    </source>
</evidence>
<dbReference type="PROSITE" id="PS51017">
    <property type="entry name" value="CCT"/>
    <property type="match status" value="1"/>
</dbReference>
<keyword evidence="6 8" id="KW-0539">Nucleus</keyword>
<dbReference type="GO" id="GO:0006355">
    <property type="term" value="P:regulation of DNA-templated transcription"/>
    <property type="evidence" value="ECO:0007669"/>
    <property type="project" value="TreeGrafter"/>
</dbReference>
<dbReference type="InterPro" id="IPR049808">
    <property type="entry name" value="CONSTANS-like_Bbox1"/>
</dbReference>
<feature type="domain" description="CCT" evidence="11">
    <location>
        <begin position="310"/>
        <end position="352"/>
    </location>
</feature>
<organism evidence="12 13">
    <name type="scientific">Dendrobium nobile</name>
    <name type="common">Orchid</name>
    <dbReference type="NCBI Taxonomy" id="94219"/>
    <lineage>
        <taxon>Eukaryota</taxon>
        <taxon>Viridiplantae</taxon>
        <taxon>Streptophyta</taxon>
        <taxon>Embryophyta</taxon>
        <taxon>Tracheophyta</taxon>
        <taxon>Spermatophyta</taxon>
        <taxon>Magnoliopsida</taxon>
        <taxon>Liliopsida</taxon>
        <taxon>Asparagales</taxon>
        <taxon>Orchidaceae</taxon>
        <taxon>Epidendroideae</taxon>
        <taxon>Malaxideae</taxon>
        <taxon>Dendrobiinae</taxon>
        <taxon>Dendrobium</taxon>
    </lineage>
</organism>
<evidence type="ECO:0000256" key="1">
    <source>
        <dbReference type="ARBA" id="ARBA00004123"/>
    </source>
</evidence>
<evidence type="ECO:0000259" key="10">
    <source>
        <dbReference type="PROSITE" id="PS50119"/>
    </source>
</evidence>
<dbReference type="Pfam" id="PF00643">
    <property type="entry name" value="zf-B_box"/>
    <property type="match status" value="1"/>
</dbReference>
<dbReference type="CDD" id="cd19821">
    <property type="entry name" value="Bbox1_BBX-like"/>
    <property type="match status" value="1"/>
</dbReference>
<feature type="compositionally biased region" description="Basic residues" evidence="9">
    <location>
        <begin position="88"/>
        <end position="97"/>
    </location>
</feature>
<evidence type="ECO:0000256" key="8">
    <source>
        <dbReference type="PROSITE-ProRule" id="PRU00357"/>
    </source>
</evidence>
<name>A0A8T3AHG1_DENNO</name>
<comment type="caution">
    <text evidence="12">The sequence shown here is derived from an EMBL/GenBank/DDBJ whole genome shotgun (WGS) entry which is preliminary data.</text>
</comment>
<comment type="similarity">
    <text evidence="2">Belongs to the CONSTANS family.</text>
</comment>
<dbReference type="Proteomes" id="UP000829196">
    <property type="component" value="Unassembled WGS sequence"/>
</dbReference>
<evidence type="ECO:0000256" key="3">
    <source>
        <dbReference type="ARBA" id="ARBA00022723"/>
    </source>
</evidence>
<dbReference type="OrthoDB" id="153872at2759"/>
<evidence type="ECO:0000256" key="7">
    <source>
        <dbReference type="PROSITE-ProRule" id="PRU00024"/>
    </source>
</evidence>
<feature type="compositionally biased region" description="Polar residues" evidence="9">
    <location>
        <begin position="353"/>
        <end position="368"/>
    </location>
</feature>
<keyword evidence="4 7" id="KW-0863">Zinc-finger</keyword>
<keyword evidence="3" id="KW-0479">Metal-binding</keyword>
<proteinExistence type="inferred from homology"/>
<reference evidence="12" key="1">
    <citation type="journal article" date="2022" name="Front. Genet.">
        <title>Chromosome-Scale Assembly of the Dendrobium nobile Genome Provides Insights Into the Molecular Mechanism of the Biosynthesis of the Medicinal Active Ingredient of Dendrobium.</title>
        <authorList>
            <person name="Xu Q."/>
            <person name="Niu S.-C."/>
            <person name="Li K.-L."/>
            <person name="Zheng P.-J."/>
            <person name="Zhang X.-J."/>
            <person name="Jia Y."/>
            <person name="Liu Y."/>
            <person name="Niu Y.-X."/>
            <person name="Yu L.-H."/>
            <person name="Chen D.-F."/>
            <person name="Zhang G.-Q."/>
        </authorList>
    </citation>
    <scope>NUCLEOTIDE SEQUENCE</scope>
    <source>
        <tissue evidence="12">Leaf</tissue>
    </source>
</reference>
<comment type="subcellular location">
    <subcellularLocation>
        <location evidence="1 8">Nucleus</location>
    </subcellularLocation>
</comment>
<feature type="region of interest" description="Disordered" evidence="9">
    <location>
        <begin position="67"/>
        <end position="109"/>
    </location>
</feature>
<dbReference type="InterPro" id="IPR010402">
    <property type="entry name" value="CCT_domain"/>
</dbReference>
<keyword evidence="5" id="KW-0862">Zinc</keyword>
<feature type="compositionally biased region" description="Pro residues" evidence="9">
    <location>
        <begin position="76"/>
        <end position="86"/>
    </location>
</feature>
<dbReference type="InterPro" id="IPR052453">
    <property type="entry name" value="CONSTANS-like_ZF"/>
</dbReference>
<gene>
    <name evidence="12" type="ORF">KFK09_022050</name>
</gene>
<evidence type="ECO:0000313" key="12">
    <source>
        <dbReference type="EMBL" id="KAI0495747.1"/>
    </source>
</evidence>